<dbReference type="Gene3D" id="3.40.1090.10">
    <property type="entry name" value="Cytosolic phospholipase A2 catalytic domain"/>
    <property type="match status" value="2"/>
</dbReference>
<dbReference type="Pfam" id="PF01734">
    <property type="entry name" value="Patatin"/>
    <property type="match status" value="1"/>
</dbReference>
<keyword evidence="3 4" id="KW-0443">Lipid metabolism</keyword>
<feature type="domain" description="PNPLA" evidence="5">
    <location>
        <begin position="6"/>
        <end position="173"/>
    </location>
</feature>
<dbReference type="PANTHER" id="PTHR14226:SF25">
    <property type="entry name" value="PHOSPHOESTERASE"/>
    <property type="match status" value="1"/>
</dbReference>
<dbReference type="InterPro" id="IPR050301">
    <property type="entry name" value="NTE"/>
</dbReference>
<feature type="short sequence motif" description="DGA/G" evidence="4">
    <location>
        <begin position="160"/>
        <end position="162"/>
    </location>
</feature>
<dbReference type="GO" id="GO:0016787">
    <property type="term" value="F:hydrolase activity"/>
    <property type="evidence" value="ECO:0007669"/>
    <property type="project" value="UniProtKB-UniRule"/>
</dbReference>
<accession>A0A0M2NKA3</accession>
<evidence type="ECO:0000313" key="6">
    <source>
        <dbReference type="EMBL" id="KKI51396.1"/>
    </source>
</evidence>
<dbReference type="PROSITE" id="PS51635">
    <property type="entry name" value="PNPLA"/>
    <property type="match status" value="1"/>
</dbReference>
<keyword evidence="2 4" id="KW-0442">Lipid degradation</keyword>
<feature type="short sequence motif" description="GXSXG" evidence="4">
    <location>
        <begin position="37"/>
        <end position="41"/>
    </location>
</feature>
<dbReference type="STRING" id="270498.CHK_1184"/>
<feature type="short sequence motif" description="GXGXXG" evidence="4">
    <location>
        <begin position="10"/>
        <end position="15"/>
    </location>
</feature>
<feature type="active site" description="Proton acceptor" evidence="4">
    <location>
        <position position="160"/>
    </location>
</feature>
<evidence type="ECO:0000259" key="5">
    <source>
        <dbReference type="PROSITE" id="PS51635"/>
    </source>
</evidence>
<dbReference type="RefSeq" id="WP_046443077.1">
    <property type="nucleotide sequence ID" value="NZ_JAXDTA010000226.1"/>
</dbReference>
<dbReference type="Pfam" id="PF19890">
    <property type="entry name" value="DUF6363"/>
    <property type="match status" value="1"/>
</dbReference>
<dbReference type="InterPro" id="IPR045943">
    <property type="entry name" value="DUF6363"/>
</dbReference>
<protein>
    <submittedName>
        <fullName evidence="6">Patatin-like phospholipase</fullName>
    </submittedName>
</protein>
<dbReference type="SUPFAM" id="SSF52151">
    <property type="entry name" value="FabD/lysophospholipase-like"/>
    <property type="match status" value="1"/>
</dbReference>
<gene>
    <name evidence="6" type="ORF">CHK_1184</name>
</gene>
<sequence>MTNAGLVLEGGGMRGSYTAGVLDAFLDMGIEMNDIIGVSAGAANAISYISGQHGRNLAIYNTCINRKYLSLWNFITTGSFFGMKYVFYEVTRNIIPFDYDAFCDSKQKLTIVATNVEDGTPFYHQLNDLTNDSDMKYLCATAAIPMASTIVKVDGHKLMDGGASDSIPIEYSMKKGNSKNIIVLTRCEGFQQHRSKMPWFPYVRYPSHRQFAHTIANRYAYYNESIQIAERQEKEGKAIIIRPTKPIIAGRMEKDPAKLTAQYHVGYDDAMAQKEKLLAFLRGVENVTIK</sequence>
<reference evidence="6 7" key="1">
    <citation type="submission" date="2015-04" db="EMBL/GenBank/DDBJ databases">
        <title>Draft genome sequence of bacteremic isolate Catabacter hongkongensis type strain HKU16T.</title>
        <authorList>
            <person name="Lau S.K."/>
            <person name="Teng J.L."/>
            <person name="Huang Y."/>
            <person name="Curreem S.O."/>
            <person name="Tsui S.K."/>
            <person name="Woo P.C."/>
        </authorList>
    </citation>
    <scope>NUCLEOTIDE SEQUENCE [LARGE SCALE GENOMIC DNA]</scope>
    <source>
        <strain evidence="6 7">HKU16</strain>
    </source>
</reference>
<dbReference type="OrthoDB" id="9802424at2"/>
<dbReference type="InterPro" id="IPR016035">
    <property type="entry name" value="Acyl_Trfase/lysoPLipase"/>
</dbReference>
<evidence type="ECO:0000256" key="4">
    <source>
        <dbReference type="PROSITE-ProRule" id="PRU01161"/>
    </source>
</evidence>
<name>A0A0M2NKA3_9FIRM</name>
<keyword evidence="1 4" id="KW-0378">Hydrolase</keyword>
<evidence type="ECO:0000256" key="3">
    <source>
        <dbReference type="ARBA" id="ARBA00023098"/>
    </source>
</evidence>
<evidence type="ECO:0000256" key="2">
    <source>
        <dbReference type="ARBA" id="ARBA00022963"/>
    </source>
</evidence>
<keyword evidence="7" id="KW-1185">Reference proteome</keyword>
<dbReference type="GO" id="GO:0016042">
    <property type="term" value="P:lipid catabolic process"/>
    <property type="evidence" value="ECO:0007669"/>
    <property type="project" value="UniProtKB-UniRule"/>
</dbReference>
<dbReference type="InterPro" id="IPR002641">
    <property type="entry name" value="PNPLA_dom"/>
</dbReference>
<evidence type="ECO:0000313" key="7">
    <source>
        <dbReference type="Proteomes" id="UP000034076"/>
    </source>
</evidence>
<proteinExistence type="predicted"/>
<dbReference type="PANTHER" id="PTHR14226">
    <property type="entry name" value="NEUROPATHY TARGET ESTERASE/SWISS CHEESE D.MELANOGASTER"/>
    <property type="match status" value="1"/>
</dbReference>
<evidence type="ECO:0000256" key="1">
    <source>
        <dbReference type="ARBA" id="ARBA00022801"/>
    </source>
</evidence>
<dbReference type="CDD" id="cd07208">
    <property type="entry name" value="Pat_hypo_Ecoli_yjju_like"/>
    <property type="match status" value="1"/>
</dbReference>
<dbReference type="Proteomes" id="UP000034076">
    <property type="component" value="Unassembled WGS sequence"/>
</dbReference>
<comment type="caution">
    <text evidence="6">The sequence shown here is derived from an EMBL/GenBank/DDBJ whole genome shotgun (WGS) entry which is preliminary data.</text>
</comment>
<feature type="active site" description="Nucleophile" evidence="4">
    <location>
        <position position="39"/>
    </location>
</feature>
<dbReference type="AlphaFoldDB" id="A0A0M2NKA3"/>
<dbReference type="InterPro" id="IPR037483">
    <property type="entry name" value="YjjU-like"/>
</dbReference>
<dbReference type="EMBL" id="LAYJ01000078">
    <property type="protein sequence ID" value="KKI51396.1"/>
    <property type="molecule type" value="Genomic_DNA"/>
</dbReference>
<organism evidence="6 7">
    <name type="scientific">Christensenella hongkongensis</name>
    <dbReference type="NCBI Taxonomy" id="270498"/>
    <lineage>
        <taxon>Bacteria</taxon>
        <taxon>Bacillati</taxon>
        <taxon>Bacillota</taxon>
        <taxon>Clostridia</taxon>
        <taxon>Christensenellales</taxon>
        <taxon>Christensenellaceae</taxon>
        <taxon>Christensenella</taxon>
    </lineage>
</organism>